<dbReference type="Proteomes" id="UP001163223">
    <property type="component" value="Chromosome"/>
</dbReference>
<reference evidence="1" key="1">
    <citation type="submission" date="2022-11" db="EMBL/GenBank/DDBJ databases">
        <title>beta-Carotene-producing bacterium, Jeongeuplla avenae sp. nov., alleviates the salt stress of Arabidopsis seedlings.</title>
        <authorList>
            <person name="Jiang L."/>
            <person name="Lee J."/>
        </authorList>
    </citation>
    <scope>NUCLEOTIDE SEQUENCE</scope>
    <source>
        <strain evidence="1">DY_R2A_6</strain>
    </source>
</reference>
<sequence length="472" mass="51595">MTSAFMSVCAETRFCSLIRPISVKIRPRQSMPDLPSTKAGIDALPLPVTGAVDYKDPKQVGLYLRVSPGGTKSWSVRADKGARGEVGRSKKITIGRFPDLPLSLAREKARKILSAVADGVDVDGEKKAAAAAKAKRRVETIEAVGRDYIERTATGRHRFNGKPMRPRPRALEKDYLERVVIPKLGKRPLADITRAELQRAVDGFEAEFSPGAARHARNVIQKIFAFAVWQEIVANDPTRFVSSPTWTERERVLTDDEMAALWKALSHPAALKGASLSIPIATAIKLAAVTLQRRGEVSGMRLDEIDRKARTWTMAGERTKNGRTHVVPLSALAIELIDEALAVRTRAGSKSAFVFPSPRNPEQPIAPNAITHAWGRFLPLLRMEKDGEEVPVTGITPHDLRRTGSTAITSERIAMPRFVVSQVLNHTSDSGGTAAVTAVYDRNAYLKEKRAALDAWAALLAEIVGIRPPPAP</sequence>
<organism evidence="1 2">
    <name type="scientific">Antarcticirhabdus aurantiaca</name>
    <dbReference type="NCBI Taxonomy" id="2606717"/>
    <lineage>
        <taxon>Bacteria</taxon>
        <taxon>Pseudomonadati</taxon>
        <taxon>Pseudomonadota</taxon>
        <taxon>Alphaproteobacteria</taxon>
        <taxon>Hyphomicrobiales</taxon>
        <taxon>Aurantimonadaceae</taxon>
        <taxon>Antarcticirhabdus</taxon>
    </lineage>
</organism>
<protein>
    <submittedName>
        <fullName evidence="1">Site-specific integrase</fullName>
    </submittedName>
</protein>
<evidence type="ECO:0000313" key="2">
    <source>
        <dbReference type="Proteomes" id="UP001163223"/>
    </source>
</evidence>
<gene>
    <name evidence="1" type="ORF">OXU80_18795</name>
</gene>
<proteinExistence type="predicted"/>
<name>A0ACD4NJE9_9HYPH</name>
<keyword evidence="2" id="KW-1185">Reference proteome</keyword>
<evidence type="ECO:0000313" key="1">
    <source>
        <dbReference type="EMBL" id="WAJ26897.1"/>
    </source>
</evidence>
<dbReference type="EMBL" id="CP113520">
    <property type="protein sequence ID" value="WAJ26897.1"/>
    <property type="molecule type" value="Genomic_DNA"/>
</dbReference>
<accession>A0ACD4NJE9</accession>